<accession>A0A8D8RGZ8</accession>
<dbReference type="EMBL" id="HBUF01162747">
    <property type="protein sequence ID" value="CAG6650541.1"/>
    <property type="molecule type" value="Transcribed_RNA"/>
</dbReference>
<feature type="region of interest" description="Disordered" evidence="1">
    <location>
        <begin position="138"/>
        <end position="171"/>
    </location>
</feature>
<feature type="region of interest" description="Disordered" evidence="1">
    <location>
        <begin position="1"/>
        <end position="26"/>
    </location>
</feature>
<evidence type="ECO:0000256" key="1">
    <source>
        <dbReference type="SAM" id="MobiDB-lite"/>
    </source>
</evidence>
<protein>
    <submittedName>
        <fullName evidence="2">Uncharacterized protein</fullName>
    </submittedName>
</protein>
<proteinExistence type="predicted"/>
<organism evidence="2">
    <name type="scientific">Cacopsylla melanoneura</name>
    <dbReference type="NCBI Taxonomy" id="428564"/>
    <lineage>
        <taxon>Eukaryota</taxon>
        <taxon>Metazoa</taxon>
        <taxon>Ecdysozoa</taxon>
        <taxon>Arthropoda</taxon>
        <taxon>Hexapoda</taxon>
        <taxon>Insecta</taxon>
        <taxon>Pterygota</taxon>
        <taxon>Neoptera</taxon>
        <taxon>Paraneoptera</taxon>
        <taxon>Hemiptera</taxon>
        <taxon>Sternorrhyncha</taxon>
        <taxon>Psylloidea</taxon>
        <taxon>Psyllidae</taxon>
        <taxon>Psyllinae</taxon>
        <taxon>Cacopsylla</taxon>
    </lineage>
</organism>
<feature type="region of interest" description="Disordered" evidence="1">
    <location>
        <begin position="65"/>
        <end position="104"/>
    </location>
</feature>
<reference evidence="2" key="1">
    <citation type="submission" date="2021-05" db="EMBL/GenBank/DDBJ databases">
        <authorList>
            <person name="Alioto T."/>
            <person name="Alioto T."/>
            <person name="Gomez Garrido J."/>
        </authorList>
    </citation>
    <scope>NUCLEOTIDE SEQUENCE</scope>
</reference>
<name>A0A8D8RGZ8_9HEMI</name>
<evidence type="ECO:0000313" key="2">
    <source>
        <dbReference type="EMBL" id="CAG6650526.1"/>
    </source>
</evidence>
<dbReference type="AlphaFoldDB" id="A0A8D8RGZ8"/>
<sequence length="171" mass="18163">MTADQSSGAPAIESLSHGRPSTTQVVQAHLDPVSTRLSALEEKLQSFSALETKFDALSQHLLHMSITQLSGPQPDDPEESEEEFYSDHSEPLSPAASPRYGLVLNPPGTSSSVPLLWAPESAPPECYTSAPSNEVCFDPSTVQQEPDISEPLGSVSARGTGRLETSSIQGC</sequence>
<dbReference type="EMBL" id="HBUF01162744">
    <property type="protein sequence ID" value="CAG6650526.1"/>
    <property type="molecule type" value="Transcribed_RNA"/>
</dbReference>
<feature type="compositionally biased region" description="Acidic residues" evidence="1">
    <location>
        <begin position="75"/>
        <end position="84"/>
    </location>
</feature>